<keyword evidence="6" id="KW-0539">Nucleus</keyword>
<protein>
    <submittedName>
        <fullName evidence="10">Double-strand-break repair protein rad21-like protein 1</fullName>
    </submittedName>
</protein>
<evidence type="ECO:0000256" key="5">
    <source>
        <dbReference type="ARBA" id="ARBA00022829"/>
    </source>
</evidence>
<proteinExistence type="inferred from homology"/>
<dbReference type="PANTHER" id="PTHR12585:SF19">
    <property type="entry name" value="DOUBLE-STRAND-BREAK REPAIR PROTEIN RAD21-LIKE PROTEIN 1"/>
    <property type="match status" value="1"/>
</dbReference>
<evidence type="ECO:0000313" key="10">
    <source>
        <dbReference type="RefSeq" id="XP_015278319.1"/>
    </source>
</evidence>
<keyword evidence="9" id="KW-1185">Reference proteome</keyword>
<keyword evidence="4" id="KW-0158">Chromosome</keyword>
<evidence type="ECO:0000256" key="4">
    <source>
        <dbReference type="ARBA" id="ARBA00022454"/>
    </source>
</evidence>
<dbReference type="InterPro" id="IPR006910">
    <property type="entry name" value="Rad21_Rec8_N"/>
</dbReference>
<evidence type="ECO:0000259" key="7">
    <source>
        <dbReference type="Pfam" id="PF04824"/>
    </source>
</evidence>
<keyword evidence="5" id="KW-0159">Chromosome partition</keyword>
<dbReference type="Proteomes" id="UP000694871">
    <property type="component" value="Unplaced"/>
</dbReference>
<evidence type="ECO:0000256" key="1">
    <source>
        <dbReference type="ARBA" id="ARBA00004123"/>
    </source>
</evidence>
<reference evidence="10" key="1">
    <citation type="submission" date="2025-08" db="UniProtKB">
        <authorList>
            <consortium name="RefSeq"/>
        </authorList>
    </citation>
    <scope>IDENTIFICATION</scope>
</reference>
<dbReference type="InterPro" id="IPR023093">
    <property type="entry name" value="ScpA-like_C"/>
</dbReference>
<dbReference type="Pfam" id="PF04825">
    <property type="entry name" value="Rad21_Rec8_N"/>
    <property type="match status" value="1"/>
</dbReference>
<dbReference type="InterPro" id="IPR036390">
    <property type="entry name" value="WH_DNA-bd_sf"/>
</dbReference>
<dbReference type="PANTHER" id="PTHR12585">
    <property type="entry name" value="SCC1 / RAD21 FAMILY MEMBER"/>
    <property type="match status" value="1"/>
</dbReference>
<dbReference type="RefSeq" id="XP_015278319.1">
    <property type="nucleotide sequence ID" value="XM_015422833.1"/>
</dbReference>
<comment type="similarity">
    <text evidence="3">Belongs to the rad21 family.</text>
</comment>
<name>A0ABM1KX82_GEKJA</name>
<dbReference type="InterPro" id="IPR006909">
    <property type="entry name" value="Rad21/Rec8_C_eu"/>
</dbReference>
<feature type="domain" description="Rad21/Rec8-like protein C-terminal eukaryotic" evidence="7">
    <location>
        <begin position="372"/>
        <end position="424"/>
    </location>
</feature>
<dbReference type="GeneID" id="107120188"/>
<dbReference type="InterPro" id="IPR039781">
    <property type="entry name" value="Rad21/Rec8-like"/>
</dbReference>
<evidence type="ECO:0000259" key="8">
    <source>
        <dbReference type="Pfam" id="PF04825"/>
    </source>
</evidence>
<dbReference type="CDD" id="cd21792">
    <property type="entry name" value="Rad21_Rec8_M_NXP1-like"/>
    <property type="match status" value="1"/>
</dbReference>
<dbReference type="SUPFAM" id="SSF46785">
    <property type="entry name" value="Winged helix' DNA-binding domain"/>
    <property type="match status" value="1"/>
</dbReference>
<gene>
    <name evidence="10" type="primary">RAD21L1</name>
</gene>
<evidence type="ECO:0000256" key="6">
    <source>
        <dbReference type="ARBA" id="ARBA00023242"/>
    </source>
</evidence>
<dbReference type="Gene3D" id="1.10.10.580">
    <property type="entry name" value="Structural maintenance of chromosome 1. Chain E"/>
    <property type="match status" value="1"/>
</dbReference>
<evidence type="ECO:0000313" key="9">
    <source>
        <dbReference type="Proteomes" id="UP000694871"/>
    </source>
</evidence>
<accession>A0ABM1KX82</accession>
<evidence type="ECO:0000256" key="2">
    <source>
        <dbReference type="ARBA" id="ARBA00004286"/>
    </source>
</evidence>
<dbReference type="InterPro" id="IPR049589">
    <property type="entry name" value="NXP1_M-like"/>
</dbReference>
<organism evidence="9 10">
    <name type="scientific">Gekko japonicus</name>
    <name type="common">Schlegel's Japanese gecko</name>
    <dbReference type="NCBI Taxonomy" id="146911"/>
    <lineage>
        <taxon>Eukaryota</taxon>
        <taxon>Metazoa</taxon>
        <taxon>Chordata</taxon>
        <taxon>Craniata</taxon>
        <taxon>Vertebrata</taxon>
        <taxon>Euteleostomi</taxon>
        <taxon>Lepidosauria</taxon>
        <taxon>Squamata</taxon>
        <taxon>Bifurcata</taxon>
        <taxon>Gekkota</taxon>
        <taxon>Gekkonidae</taxon>
        <taxon>Gekkoninae</taxon>
        <taxon>Gekko</taxon>
    </lineage>
</organism>
<evidence type="ECO:0000256" key="3">
    <source>
        <dbReference type="ARBA" id="ARBA00009870"/>
    </source>
</evidence>
<feature type="domain" description="Rad21/Rec8-like protein N-terminal" evidence="8">
    <location>
        <begin position="1"/>
        <end position="102"/>
    </location>
</feature>
<sequence>MFFAQLLMNKRGPLSKIWLAAHWDKKVTKAHIFECNLEMTVEKLLSPKFKIALRTSGHLLLGVVRIYHRKAKYLLSDCTEALLKMQSAFRPGLVDLPKGSSEAKYDTITLPEEFHEFDTQLPEVNAIDVAQHFTLYQSRAEDITLLEEDYRQDILFHCDSFGEDTEIPRHHSSLSDSLQASFCSLLADHNSSNLTGDKTASDEGGAYSLMCDGFGDEGFAGDMIDDVLGAEKDIFIIDTEEDVLLPQQLPAEDLADYHRSNWEAKSCQINETILLSSDEQGFVLEPIDNTVLKRKQRGKRKLLVDPVKKLSKSTIQKQLESYRDTLTTLDIAPPTRKLMILQEQGSVDQLMRRATQPLIHEDLQMHIHQTGAKSFSFLTLCMKKNREEVATTFYSLLVLKKQSAVKVAQATSYADIIVTPGPKFYAT</sequence>
<dbReference type="Pfam" id="PF04824">
    <property type="entry name" value="Rad21_Rec8"/>
    <property type="match status" value="1"/>
</dbReference>
<comment type="subcellular location">
    <subcellularLocation>
        <location evidence="2">Chromosome</location>
    </subcellularLocation>
    <subcellularLocation>
        <location evidence="1">Nucleus</location>
    </subcellularLocation>
</comment>